<dbReference type="GO" id="GO:0046872">
    <property type="term" value="F:metal ion binding"/>
    <property type="evidence" value="ECO:0007669"/>
    <property type="project" value="UniProtKB-KW"/>
</dbReference>
<evidence type="ECO:0000256" key="3">
    <source>
        <dbReference type="ARBA" id="ARBA00023002"/>
    </source>
</evidence>
<keyword evidence="1" id="KW-0479">Metal-binding</keyword>
<evidence type="ECO:0000256" key="2">
    <source>
        <dbReference type="ARBA" id="ARBA00022833"/>
    </source>
</evidence>
<dbReference type="EMBL" id="JAVXUO010000029">
    <property type="protein sequence ID" value="KAK2996016.1"/>
    <property type="molecule type" value="Genomic_DNA"/>
</dbReference>
<evidence type="ECO:0000313" key="6">
    <source>
        <dbReference type="Proteomes" id="UP001187471"/>
    </source>
</evidence>
<keyword evidence="6" id="KW-1185">Reference proteome</keyword>
<gene>
    <name evidence="5" type="ORF">RJ640_013906</name>
</gene>
<organism evidence="5 6">
    <name type="scientific">Escallonia rubra</name>
    <dbReference type="NCBI Taxonomy" id="112253"/>
    <lineage>
        <taxon>Eukaryota</taxon>
        <taxon>Viridiplantae</taxon>
        <taxon>Streptophyta</taxon>
        <taxon>Embryophyta</taxon>
        <taxon>Tracheophyta</taxon>
        <taxon>Spermatophyta</taxon>
        <taxon>Magnoliopsida</taxon>
        <taxon>eudicotyledons</taxon>
        <taxon>Gunneridae</taxon>
        <taxon>Pentapetalae</taxon>
        <taxon>asterids</taxon>
        <taxon>campanulids</taxon>
        <taxon>Escalloniales</taxon>
        <taxon>Escalloniaceae</taxon>
        <taxon>Escallonia</taxon>
    </lineage>
</organism>
<dbReference type="GO" id="GO:0016616">
    <property type="term" value="F:oxidoreductase activity, acting on the CH-OH group of donors, NAD or NADP as acceptor"/>
    <property type="evidence" value="ECO:0007669"/>
    <property type="project" value="InterPro"/>
</dbReference>
<keyword evidence="4" id="KW-0812">Transmembrane</keyword>
<dbReference type="InterPro" id="IPR047109">
    <property type="entry name" value="CAD-like"/>
</dbReference>
<reference evidence="5" key="1">
    <citation type="submission" date="2022-12" db="EMBL/GenBank/DDBJ databases">
        <title>Draft genome assemblies for two species of Escallonia (Escalloniales).</title>
        <authorList>
            <person name="Chanderbali A."/>
            <person name="Dervinis C."/>
            <person name="Anghel I."/>
            <person name="Soltis D."/>
            <person name="Soltis P."/>
            <person name="Zapata F."/>
        </authorList>
    </citation>
    <scope>NUCLEOTIDE SEQUENCE</scope>
    <source>
        <strain evidence="5">UCBG92.1500</strain>
        <tissue evidence="5">Leaf</tissue>
    </source>
</reference>
<keyword evidence="4" id="KW-1133">Transmembrane helix</keyword>
<dbReference type="AlphaFoldDB" id="A0AA88UUR5"/>
<keyword evidence="2" id="KW-0862">Zinc</keyword>
<protein>
    <submittedName>
        <fullName evidence="5">Uncharacterized protein</fullName>
    </submittedName>
</protein>
<evidence type="ECO:0000256" key="4">
    <source>
        <dbReference type="SAM" id="Phobius"/>
    </source>
</evidence>
<evidence type="ECO:0000256" key="1">
    <source>
        <dbReference type="ARBA" id="ARBA00022723"/>
    </source>
</evidence>
<dbReference type="SUPFAM" id="SSF50129">
    <property type="entry name" value="GroES-like"/>
    <property type="match status" value="1"/>
</dbReference>
<dbReference type="Proteomes" id="UP001187471">
    <property type="component" value="Unassembled WGS sequence"/>
</dbReference>
<name>A0AA88UUR5_9ASTE</name>
<keyword evidence="3" id="KW-0560">Oxidoreductase</keyword>
<dbReference type="InterPro" id="IPR011032">
    <property type="entry name" value="GroES-like_sf"/>
</dbReference>
<evidence type="ECO:0000313" key="5">
    <source>
        <dbReference type="EMBL" id="KAK2996016.1"/>
    </source>
</evidence>
<feature type="transmembrane region" description="Helical" evidence="4">
    <location>
        <begin position="46"/>
        <end position="67"/>
    </location>
</feature>
<sequence length="74" mass="8398">MCLGRTAGDYDITFEVLYCGICHSDLDMVKNEWGITQYPVLPGLQWAQWMVVSAVDPILIASLLYLIKLQAHRI</sequence>
<proteinExistence type="predicted"/>
<dbReference type="Gene3D" id="3.90.180.10">
    <property type="entry name" value="Medium-chain alcohol dehydrogenases, catalytic domain"/>
    <property type="match status" value="1"/>
</dbReference>
<accession>A0AA88UUR5</accession>
<keyword evidence="4" id="KW-0472">Membrane</keyword>
<dbReference type="PANTHER" id="PTHR42683">
    <property type="entry name" value="ALDEHYDE REDUCTASE"/>
    <property type="match status" value="1"/>
</dbReference>
<comment type="caution">
    <text evidence="5">The sequence shown here is derived from an EMBL/GenBank/DDBJ whole genome shotgun (WGS) entry which is preliminary data.</text>
</comment>